<evidence type="ECO:0000256" key="5">
    <source>
        <dbReference type="ARBA" id="ARBA00023002"/>
    </source>
</evidence>
<gene>
    <name evidence="9" type="ORF">DFR24_1057</name>
</gene>
<dbReference type="PRINTS" id="PR00385">
    <property type="entry name" value="P450"/>
</dbReference>
<dbReference type="OrthoDB" id="7052847at2"/>
<dbReference type="Proteomes" id="UP000295341">
    <property type="component" value="Unassembled WGS sequence"/>
</dbReference>
<proteinExistence type="inferred from homology"/>
<dbReference type="Gene3D" id="1.10.630.10">
    <property type="entry name" value="Cytochrome P450"/>
    <property type="match status" value="1"/>
</dbReference>
<comment type="similarity">
    <text evidence="2 8">Belongs to the cytochrome P450 family.</text>
</comment>
<comment type="caution">
    <text evidence="9">The sequence shown here is derived from an EMBL/GenBank/DDBJ whole genome shotgun (WGS) entry which is preliminary data.</text>
</comment>
<protein>
    <submittedName>
        <fullName evidence="9">Cytochrome P450</fullName>
    </submittedName>
</protein>
<keyword evidence="3 8" id="KW-0349">Heme</keyword>
<dbReference type="PRINTS" id="PR00359">
    <property type="entry name" value="BP450"/>
</dbReference>
<dbReference type="GO" id="GO:0005506">
    <property type="term" value="F:iron ion binding"/>
    <property type="evidence" value="ECO:0007669"/>
    <property type="project" value="InterPro"/>
</dbReference>
<evidence type="ECO:0000256" key="1">
    <source>
        <dbReference type="ARBA" id="ARBA00001971"/>
    </source>
</evidence>
<organism evidence="9 10">
    <name type="scientific">Panacagrimonas perspica</name>
    <dbReference type="NCBI Taxonomy" id="381431"/>
    <lineage>
        <taxon>Bacteria</taxon>
        <taxon>Pseudomonadati</taxon>
        <taxon>Pseudomonadota</taxon>
        <taxon>Gammaproteobacteria</taxon>
        <taxon>Nevskiales</taxon>
        <taxon>Nevskiaceae</taxon>
        <taxon>Panacagrimonas</taxon>
    </lineage>
</organism>
<evidence type="ECO:0000256" key="7">
    <source>
        <dbReference type="ARBA" id="ARBA00023033"/>
    </source>
</evidence>
<dbReference type="EMBL" id="SOBT01000008">
    <property type="protein sequence ID" value="TDU31680.1"/>
    <property type="molecule type" value="Genomic_DNA"/>
</dbReference>
<evidence type="ECO:0000256" key="3">
    <source>
        <dbReference type="ARBA" id="ARBA00022617"/>
    </source>
</evidence>
<dbReference type="GO" id="GO:0004497">
    <property type="term" value="F:monooxygenase activity"/>
    <property type="evidence" value="ECO:0007669"/>
    <property type="project" value="UniProtKB-KW"/>
</dbReference>
<evidence type="ECO:0000256" key="8">
    <source>
        <dbReference type="RuleBase" id="RU000461"/>
    </source>
</evidence>
<dbReference type="SUPFAM" id="SSF48264">
    <property type="entry name" value="Cytochrome P450"/>
    <property type="match status" value="1"/>
</dbReference>
<keyword evidence="5 8" id="KW-0560">Oxidoreductase</keyword>
<evidence type="ECO:0000313" key="10">
    <source>
        <dbReference type="Proteomes" id="UP000295341"/>
    </source>
</evidence>
<dbReference type="InterPro" id="IPR036396">
    <property type="entry name" value="Cyt_P450_sf"/>
</dbReference>
<evidence type="ECO:0000256" key="4">
    <source>
        <dbReference type="ARBA" id="ARBA00022723"/>
    </source>
</evidence>
<accession>A0A4R7PEG6</accession>
<dbReference type="InterPro" id="IPR002397">
    <property type="entry name" value="Cyt_P450_B"/>
</dbReference>
<dbReference type="PANTHER" id="PTHR46696">
    <property type="entry name" value="P450, PUTATIVE (EUROFUNG)-RELATED"/>
    <property type="match status" value="1"/>
</dbReference>
<dbReference type="GO" id="GO:0020037">
    <property type="term" value="F:heme binding"/>
    <property type="evidence" value="ECO:0007669"/>
    <property type="project" value="InterPro"/>
</dbReference>
<comment type="cofactor">
    <cofactor evidence="1">
        <name>heme</name>
        <dbReference type="ChEBI" id="CHEBI:30413"/>
    </cofactor>
</comment>
<dbReference type="RefSeq" id="WP_133880247.1">
    <property type="nucleotide sequence ID" value="NZ_MWIN01000012.1"/>
</dbReference>
<evidence type="ECO:0000256" key="6">
    <source>
        <dbReference type="ARBA" id="ARBA00023004"/>
    </source>
</evidence>
<dbReference type="PANTHER" id="PTHR46696:SF1">
    <property type="entry name" value="CYTOCHROME P450 YJIB-RELATED"/>
    <property type="match status" value="1"/>
</dbReference>
<dbReference type="InterPro" id="IPR017972">
    <property type="entry name" value="Cyt_P450_CS"/>
</dbReference>
<dbReference type="InterPro" id="IPR001128">
    <property type="entry name" value="Cyt_P450"/>
</dbReference>
<keyword evidence="10" id="KW-1185">Reference proteome</keyword>
<keyword evidence="6 8" id="KW-0408">Iron</keyword>
<dbReference type="AlphaFoldDB" id="A0A4R7PEG6"/>
<evidence type="ECO:0000313" key="9">
    <source>
        <dbReference type="EMBL" id="TDU31680.1"/>
    </source>
</evidence>
<sequence>MDPVQTEDVTDILGDVCTQSPYAYFDALRSHEPVHWNARHRAWLITSHAAVSEGLRNPKLLSNRMKKLRESLAPDKQATVGRTLRLLEDWMVFQDNPDHKRVRSVVQKAFTPQVVLRLEDDIRALAREQVALLRRRLQQEPGKPIDLLNEIAYEIPGPIICKMLGVPPEDRYQFIAWTEEVSSVIGGFADDPERYEKTHAAVTSLEAYLTTVIAQDRGGEGNLMAQLVAAEADGERLSRSEVIASGILLLFAGNRTTSCMIANGVRALASHPEQVALLRADPTRINAAVEEILRWESHTKATVRIVGEDFEWHGQQLRAGQRVFLSPLSANRDPAMFEDPARFDIGRPNAQRHIAFGTGVHLCLGMSLARLELRIFFAEMLDTLPHLQLVDPDGQWLSSIVSRVQRELWITARSS</sequence>
<reference evidence="9 10" key="1">
    <citation type="submission" date="2019-03" db="EMBL/GenBank/DDBJ databases">
        <title>Genomic Encyclopedia of Type Strains, Phase IV (KMG-IV): sequencing the most valuable type-strain genomes for metagenomic binning, comparative biology and taxonomic classification.</title>
        <authorList>
            <person name="Goeker M."/>
        </authorList>
    </citation>
    <scope>NUCLEOTIDE SEQUENCE [LARGE SCALE GENOMIC DNA]</scope>
    <source>
        <strain evidence="9 10">DSM 26377</strain>
    </source>
</reference>
<dbReference type="CDD" id="cd20625">
    <property type="entry name" value="CYP164-like"/>
    <property type="match status" value="1"/>
</dbReference>
<dbReference type="Pfam" id="PF00067">
    <property type="entry name" value="p450"/>
    <property type="match status" value="2"/>
</dbReference>
<evidence type="ECO:0000256" key="2">
    <source>
        <dbReference type="ARBA" id="ARBA00010617"/>
    </source>
</evidence>
<keyword evidence="4 8" id="KW-0479">Metal-binding</keyword>
<dbReference type="PROSITE" id="PS00086">
    <property type="entry name" value="CYTOCHROME_P450"/>
    <property type="match status" value="1"/>
</dbReference>
<dbReference type="GO" id="GO:0016705">
    <property type="term" value="F:oxidoreductase activity, acting on paired donors, with incorporation or reduction of molecular oxygen"/>
    <property type="evidence" value="ECO:0007669"/>
    <property type="project" value="InterPro"/>
</dbReference>
<dbReference type="FunFam" id="1.10.630.10:FF:000018">
    <property type="entry name" value="Cytochrome P450 monooxygenase"/>
    <property type="match status" value="1"/>
</dbReference>
<keyword evidence="7 8" id="KW-0503">Monooxygenase</keyword>
<name>A0A4R7PEG6_9GAMM</name>